<dbReference type="NCBIfam" id="TIGR04407">
    <property type="entry name" value="LptF_YjgP"/>
    <property type="match status" value="1"/>
</dbReference>
<dbReference type="GO" id="GO:0043190">
    <property type="term" value="C:ATP-binding cassette (ABC) transporter complex"/>
    <property type="evidence" value="ECO:0007669"/>
    <property type="project" value="InterPro"/>
</dbReference>
<evidence type="ECO:0000313" key="14">
    <source>
        <dbReference type="Proteomes" id="UP000273643"/>
    </source>
</evidence>
<dbReference type="PANTHER" id="PTHR33529:SF7">
    <property type="entry name" value="LIPOPOLYSACCHARIDE EXPORT SYSTEM PERMEASE PROTEIN LPTF"/>
    <property type="match status" value="1"/>
</dbReference>
<dbReference type="GO" id="GO:0015920">
    <property type="term" value="P:lipopolysaccharide transport"/>
    <property type="evidence" value="ECO:0007669"/>
    <property type="project" value="TreeGrafter"/>
</dbReference>
<reference evidence="13 14" key="1">
    <citation type="submission" date="2018-11" db="EMBL/GenBank/DDBJ databases">
        <title>Genomic Encyclopedia of Type Strains, Phase IV (KMG-IV): sequencing the most valuable type-strain genomes for metagenomic binning, comparative biology and taxonomic classification.</title>
        <authorList>
            <person name="Goeker M."/>
        </authorList>
    </citation>
    <scope>NUCLEOTIDE SEQUENCE [LARGE SCALE GENOMIC DNA]</scope>
    <source>
        <strain evidence="13 14">DSM 16974</strain>
    </source>
</reference>
<keyword evidence="8 12" id="KW-0812">Transmembrane</keyword>
<feature type="transmembrane region" description="Helical" evidence="12">
    <location>
        <begin position="273"/>
        <end position="292"/>
    </location>
</feature>
<dbReference type="Pfam" id="PF03739">
    <property type="entry name" value="LptF_LptG"/>
    <property type="match status" value="1"/>
</dbReference>
<feature type="transmembrane region" description="Helical" evidence="12">
    <location>
        <begin position="56"/>
        <end position="77"/>
    </location>
</feature>
<evidence type="ECO:0000256" key="10">
    <source>
        <dbReference type="ARBA" id="ARBA00023136"/>
    </source>
</evidence>
<evidence type="ECO:0000256" key="12">
    <source>
        <dbReference type="SAM" id="Phobius"/>
    </source>
</evidence>
<comment type="caution">
    <text evidence="13">The sequence shown here is derived from an EMBL/GenBank/DDBJ whole genome shotgun (WGS) entry which is preliminary data.</text>
</comment>
<keyword evidence="10 12" id="KW-0472">Membrane</keyword>
<dbReference type="AlphaFoldDB" id="A0A3N1NUB7"/>
<evidence type="ECO:0000256" key="8">
    <source>
        <dbReference type="ARBA" id="ARBA00022692"/>
    </source>
</evidence>
<sequence length="371" mass="41423">MIIFRYLNREILVTTLAVSSVLLLIFMSGRFVKYLADAAAGELAVDVLFSIMGYRLPGFLELIIPLGFFIAILLAYGRLYTDSEMVVLSACGISQAQLVVITLIPAVMLSVLVGFLSLWVSPTGARATETILAEQRTRSEFDTIQPGRFQALGDSNSMAYITEVSDDRTRLQTLFVAQGGREAGAERHSVLVADYAEQAMHPEYEQRYLYLHNGRRYEGQPGAADYEVTEFETFAQHMKPPNIEASMRGQSDTWSTAELIGAEDLERRTTLQWRLSLPVLVLVVALMAVPFSRTDPRRGRYAKMLPAIVLYMLYLGTLSGLRGALESGSFPLMPGFWLVHGVFLAIALLMLSWQNLKLGRQKRRSRRAAHA</sequence>
<keyword evidence="7" id="KW-0997">Cell inner membrane</keyword>
<dbReference type="InterPro" id="IPR005495">
    <property type="entry name" value="LptG/LptF_permease"/>
</dbReference>
<evidence type="ECO:0000256" key="1">
    <source>
        <dbReference type="ARBA" id="ARBA00002265"/>
    </source>
</evidence>
<organism evidence="13 14">
    <name type="scientific">Marinimicrobium koreense</name>
    <dbReference type="NCBI Taxonomy" id="306545"/>
    <lineage>
        <taxon>Bacteria</taxon>
        <taxon>Pseudomonadati</taxon>
        <taxon>Pseudomonadota</taxon>
        <taxon>Gammaproteobacteria</taxon>
        <taxon>Cellvibrionales</taxon>
        <taxon>Cellvibrionaceae</taxon>
        <taxon>Marinimicrobium</taxon>
    </lineage>
</organism>
<evidence type="ECO:0000256" key="5">
    <source>
        <dbReference type="ARBA" id="ARBA00022448"/>
    </source>
</evidence>
<dbReference type="PANTHER" id="PTHR33529">
    <property type="entry name" value="SLR0882 PROTEIN-RELATED"/>
    <property type="match status" value="1"/>
</dbReference>
<comment type="subunit">
    <text evidence="11">Component of the lipopolysaccharide transport and assembly complex. The LptBFG transporter is composed of two ATP-binding proteins (LptB) and two transmembrane proteins (LptF and LptG).</text>
</comment>
<evidence type="ECO:0000256" key="11">
    <source>
        <dbReference type="ARBA" id="ARBA00026081"/>
    </source>
</evidence>
<protein>
    <recommendedName>
        <fullName evidence="4">Lipopolysaccharide export system permease protein LptF</fullName>
    </recommendedName>
</protein>
<dbReference type="GO" id="GO:0055085">
    <property type="term" value="P:transmembrane transport"/>
    <property type="evidence" value="ECO:0007669"/>
    <property type="project" value="InterPro"/>
</dbReference>
<evidence type="ECO:0000256" key="4">
    <source>
        <dbReference type="ARBA" id="ARBA00014213"/>
    </source>
</evidence>
<feature type="transmembrane region" description="Helical" evidence="12">
    <location>
        <begin position="337"/>
        <end position="356"/>
    </location>
</feature>
<feature type="transmembrane region" description="Helical" evidence="12">
    <location>
        <begin position="98"/>
        <end position="120"/>
    </location>
</feature>
<evidence type="ECO:0000313" key="13">
    <source>
        <dbReference type="EMBL" id="ROQ19785.1"/>
    </source>
</evidence>
<feature type="transmembrane region" description="Helical" evidence="12">
    <location>
        <begin position="304"/>
        <end position="325"/>
    </location>
</feature>
<keyword evidence="9 12" id="KW-1133">Transmembrane helix</keyword>
<comment type="subcellular location">
    <subcellularLocation>
        <location evidence="2">Cell inner membrane</location>
        <topology evidence="2">Multi-pass membrane protein</topology>
    </subcellularLocation>
</comment>
<evidence type="ECO:0000256" key="9">
    <source>
        <dbReference type="ARBA" id="ARBA00022989"/>
    </source>
</evidence>
<evidence type="ECO:0000256" key="3">
    <source>
        <dbReference type="ARBA" id="ARBA00007725"/>
    </source>
</evidence>
<comment type="similarity">
    <text evidence="3">Belongs to the LptF/LptG family.</text>
</comment>
<evidence type="ECO:0000256" key="2">
    <source>
        <dbReference type="ARBA" id="ARBA00004429"/>
    </source>
</evidence>
<accession>A0A3N1NUB7</accession>
<keyword evidence="5" id="KW-0813">Transport</keyword>
<evidence type="ECO:0000256" key="6">
    <source>
        <dbReference type="ARBA" id="ARBA00022475"/>
    </source>
</evidence>
<keyword evidence="14" id="KW-1185">Reference proteome</keyword>
<keyword evidence="6" id="KW-1003">Cell membrane</keyword>
<name>A0A3N1NUB7_9GAMM</name>
<feature type="transmembrane region" description="Helical" evidence="12">
    <location>
        <begin position="12"/>
        <end position="36"/>
    </location>
</feature>
<dbReference type="Proteomes" id="UP000273643">
    <property type="component" value="Unassembled WGS sequence"/>
</dbReference>
<dbReference type="InterPro" id="IPR030922">
    <property type="entry name" value="LptF"/>
</dbReference>
<gene>
    <name evidence="13" type="ORF">EDC38_0373</name>
</gene>
<evidence type="ECO:0000256" key="7">
    <source>
        <dbReference type="ARBA" id="ARBA00022519"/>
    </source>
</evidence>
<proteinExistence type="inferred from homology"/>
<dbReference type="OrthoDB" id="9778062at2"/>
<dbReference type="RefSeq" id="WP_123637085.1">
    <property type="nucleotide sequence ID" value="NZ_RJUK01000001.1"/>
</dbReference>
<dbReference type="EMBL" id="RJUK01000001">
    <property type="protein sequence ID" value="ROQ19785.1"/>
    <property type="molecule type" value="Genomic_DNA"/>
</dbReference>
<comment type="function">
    <text evidence="1">Part of the ABC transporter complex LptBFG involved in the translocation of lipopolysaccharide (LPS) from the inner membrane to the outer membrane.</text>
</comment>